<dbReference type="InterPro" id="IPR017900">
    <property type="entry name" value="4Fe4S_Fe_S_CS"/>
</dbReference>
<dbReference type="InterPro" id="IPR050954">
    <property type="entry name" value="ET_IronSulfur_Cluster-Binding"/>
</dbReference>
<dbReference type="SUPFAM" id="SSF54862">
    <property type="entry name" value="4Fe-4S ferredoxins"/>
    <property type="match status" value="1"/>
</dbReference>
<keyword evidence="1" id="KW-0004">4Fe-4S</keyword>
<evidence type="ECO:0000259" key="5">
    <source>
        <dbReference type="PROSITE" id="PS51379"/>
    </source>
</evidence>
<evidence type="ECO:0000313" key="6">
    <source>
        <dbReference type="EMBL" id="KXG43918.1"/>
    </source>
</evidence>
<keyword evidence="4" id="KW-0411">Iron-sulfur</keyword>
<comment type="caution">
    <text evidence="6">The sequence shown here is derived from an EMBL/GenBank/DDBJ whole genome shotgun (WGS) entry which is preliminary data.</text>
</comment>
<proteinExistence type="predicted"/>
<evidence type="ECO:0000256" key="3">
    <source>
        <dbReference type="ARBA" id="ARBA00023004"/>
    </source>
</evidence>
<dbReference type="EMBL" id="LSKU01000001">
    <property type="protein sequence ID" value="KXG43918.1"/>
    <property type="molecule type" value="Genomic_DNA"/>
</dbReference>
<reference evidence="6 7" key="1">
    <citation type="submission" date="2016-02" db="EMBL/GenBank/DDBJ databases">
        <title>Draft Genome for Tepidibacillus decaturensis nov. sp. Strain Z9, an Anaerobic, Moderately Thermophilic and Heterotrophic Bacterium from Deep Subsurface of the Illinois Basin, USA.</title>
        <authorList>
            <person name="Dong Y."/>
            <person name="Chang J.Y."/>
            <person name="Sanford R."/>
            <person name="Fouke B.W."/>
        </authorList>
    </citation>
    <scope>NUCLEOTIDE SEQUENCE [LARGE SCALE GENOMIC DNA]</scope>
    <source>
        <strain evidence="6 7">Z9</strain>
    </source>
</reference>
<dbReference type="InterPro" id="IPR017896">
    <property type="entry name" value="4Fe4S_Fe-S-bd"/>
</dbReference>
<dbReference type="GO" id="GO:0046872">
    <property type="term" value="F:metal ion binding"/>
    <property type="evidence" value="ECO:0007669"/>
    <property type="project" value="UniProtKB-KW"/>
</dbReference>
<sequence length="179" mass="20007">MTRYGMLIDTTKCVECFGCRVACQMQNGLPPEEAFIKFYEQEEGVYPNVSFYAVPVQCQHCENPPCMHNCPTGATYQTKDGIVLVDENKCIGCKYCVVSCPYQARVPNHETGVVEKCRFCAEEVAAGNQPICVNTCVGNARIFGDLDDPNSEISKEIIARKAKPLREDLGTKPKIYYVR</sequence>
<dbReference type="OrthoDB" id="9779457at2"/>
<dbReference type="CDD" id="cd10551">
    <property type="entry name" value="PsrB"/>
    <property type="match status" value="1"/>
</dbReference>
<keyword evidence="2" id="KW-0479">Metal-binding</keyword>
<evidence type="ECO:0000313" key="7">
    <source>
        <dbReference type="Proteomes" id="UP000070352"/>
    </source>
</evidence>
<gene>
    <name evidence="6" type="ORF">U473_07790</name>
</gene>
<keyword evidence="7" id="KW-1185">Reference proteome</keyword>
<name>A0A135L4H9_9BACI</name>
<organism evidence="6 7">
    <name type="scientific">Tepidibacillus decaturensis</name>
    <dbReference type="NCBI Taxonomy" id="1413211"/>
    <lineage>
        <taxon>Bacteria</taxon>
        <taxon>Bacillati</taxon>
        <taxon>Bacillota</taxon>
        <taxon>Bacilli</taxon>
        <taxon>Bacillales</taxon>
        <taxon>Bacillaceae</taxon>
        <taxon>Tepidibacillus</taxon>
    </lineage>
</organism>
<evidence type="ECO:0000256" key="2">
    <source>
        <dbReference type="ARBA" id="ARBA00022723"/>
    </source>
</evidence>
<dbReference type="Gene3D" id="3.30.70.20">
    <property type="match status" value="2"/>
</dbReference>
<evidence type="ECO:0000256" key="1">
    <source>
        <dbReference type="ARBA" id="ARBA00022485"/>
    </source>
</evidence>
<feature type="domain" description="4Fe-4S ferredoxin-type" evidence="5">
    <location>
        <begin position="81"/>
        <end position="110"/>
    </location>
</feature>
<keyword evidence="3" id="KW-0408">Iron</keyword>
<dbReference type="Proteomes" id="UP000070352">
    <property type="component" value="Unassembled WGS sequence"/>
</dbReference>
<accession>A0A135L4H9</accession>
<dbReference type="Pfam" id="PF13247">
    <property type="entry name" value="Fer4_11"/>
    <property type="match status" value="1"/>
</dbReference>
<dbReference type="RefSeq" id="WP_068725024.1">
    <property type="nucleotide sequence ID" value="NZ_LSKU01000001.1"/>
</dbReference>
<dbReference type="PANTHER" id="PTHR43177:SF3">
    <property type="entry name" value="PROTEIN NRFC HOMOLOG"/>
    <property type="match status" value="1"/>
</dbReference>
<dbReference type="PROSITE" id="PS00198">
    <property type="entry name" value="4FE4S_FER_1"/>
    <property type="match status" value="1"/>
</dbReference>
<feature type="domain" description="4Fe-4S ferredoxin-type" evidence="5">
    <location>
        <begin position="4"/>
        <end position="34"/>
    </location>
</feature>
<dbReference type="AlphaFoldDB" id="A0A135L4H9"/>
<evidence type="ECO:0000256" key="4">
    <source>
        <dbReference type="ARBA" id="ARBA00023014"/>
    </source>
</evidence>
<dbReference type="PANTHER" id="PTHR43177">
    <property type="entry name" value="PROTEIN NRFC"/>
    <property type="match status" value="1"/>
</dbReference>
<protein>
    <submittedName>
        <fullName evidence="6">4Fe-4S ferredoxin</fullName>
    </submittedName>
</protein>
<dbReference type="PROSITE" id="PS51379">
    <property type="entry name" value="4FE4S_FER_2"/>
    <property type="match status" value="2"/>
</dbReference>
<dbReference type="GO" id="GO:0051539">
    <property type="term" value="F:4 iron, 4 sulfur cluster binding"/>
    <property type="evidence" value="ECO:0007669"/>
    <property type="project" value="UniProtKB-KW"/>
</dbReference>
<dbReference type="STRING" id="1413211.U473_07790"/>